<keyword evidence="3" id="KW-1185">Reference proteome</keyword>
<dbReference type="Proteomes" id="UP000234323">
    <property type="component" value="Unassembled WGS sequence"/>
</dbReference>
<dbReference type="EMBL" id="LLXI01001408">
    <property type="protein sequence ID" value="PKY53531.1"/>
    <property type="molecule type" value="Genomic_DNA"/>
</dbReference>
<feature type="region of interest" description="Disordered" evidence="1">
    <location>
        <begin position="180"/>
        <end position="213"/>
    </location>
</feature>
<evidence type="ECO:0000256" key="1">
    <source>
        <dbReference type="SAM" id="MobiDB-lite"/>
    </source>
</evidence>
<dbReference type="AlphaFoldDB" id="A0A2I1H3T9"/>
<accession>A0A2I1H3T9</accession>
<feature type="compositionally biased region" description="Low complexity" evidence="1">
    <location>
        <begin position="180"/>
        <end position="190"/>
    </location>
</feature>
<sequence>MGKNTYPFTIRNSTPEYAVKLRQLKYAHVNAELEKIRESKRRNLAPSSTTQITPVPYKNLVIPDNLLPFVTDGPLFSSSGKLLETINGAYLNRLRDLKKQAAAQAEQHKITEINDLTRFQDIYHRKMSGLLTSIRELGESSSDTDSSSANQSWQSLKRARLAKKLSNFKLPFVSVIDVNQPHHTNNQNQHARMDNPSLKRKTPCPEYMSDSDL</sequence>
<name>A0A2I1H3T9_9GLOM</name>
<reference evidence="2 3" key="1">
    <citation type="submission" date="2015-10" db="EMBL/GenBank/DDBJ databases">
        <title>Genome analyses suggest a sexual origin of heterokaryosis in a supposedly ancient asexual fungus.</title>
        <authorList>
            <person name="Ropars J."/>
            <person name="Sedzielewska K."/>
            <person name="Noel J."/>
            <person name="Charron P."/>
            <person name="Farinelli L."/>
            <person name="Marton T."/>
            <person name="Kruger M."/>
            <person name="Pelin A."/>
            <person name="Brachmann A."/>
            <person name="Corradi N."/>
        </authorList>
    </citation>
    <scope>NUCLEOTIDE SEQUENCE [LARGE SCALE GENOMIC DNA]</scope>
    <source>
        <strain evidence="2 3">A4</strain>
    </source>
</reference>
<comment type="caution">
    <text evidence="2">The sequence shown here is derived from an EMBL/GenBank/DDBJ whole genome shotgun (WGS) entry which is preliminary data.</text>
</comment>
<gene>
    <name evidence="2" type="ORF">RhiirA4_471802</name>
</gene>
<proteinExistence type="predicted"/>
<evidence type="ECO:0000313" key="2">
    <source>
        <dbReference type="EMBL" id="PKY53531.1"/>
    </source>
</evidence>
<organism evidence="2 3">
    <name type="scientific">Rhizophagus irregularis</name>
    <dbReference type="NCBI Taxonomy" id="588596"/>
    <lineage>
        <taxon>Eukaryota</taxon>
        <taxon>Fungi</taxon>
        <taxon>Fungi incertae sedis</taxon>
        <taxon>Mucoromycota</taxon>
        <taxon>Glomeromycotina</taxon>
        <taxon>Glomeromycetes</taxon>
        <taxon>Glomerales</taxon>
        <taxon>Glomeraceae</taxon>
        <taxon>Rhizophagus</taxon>
    </lineage>
</organism>
<protein>
    <submittedName>
        <fullName evidence="2">Uncharacterized protein</fullName>
    </submittedName>
</protein>
<evidence type="ECO:0000313" key="3">
    <source>
        <dbReference type="Proteomes" id="UP000234323"/>
    </source>
</evidence>
<dbReference type="VEuPathDB" id="FungiDB:RhiirFUN_010999"/>